<dbReference type="OMA" id="NNTISTC"/>
<evidence type="ECO:0000313" key="3">
    <source>
        <dbReference type="Proteomes" id="UP000008066"/>
    </source>
</evidence>
<name>G0S7C7_CHATD</name>
<dbReference type="KEGG" id="cthr:CTHT_0036380"/>
<dbReference type="STRING" id="759272.G0S7C7"/>
<feature type="chain" id="PRO_5003408878" evidence="1">
    <location>
        <begin position="18"/>
        <end position="166"/>
    </location>
</feature>
<dbReference type="EMBL" id="GL988041">
    <property type="protein sequence ID" value="EGS21771.1"/>
    <property type="molecule type" value="Genomic_DNA"/>
</dbReference>
<dbReference type="AlphaFoldDB" id="G0S7C7"/>
<organism evidence="3">
    <name type="scientific">Chaetomium thermophilum (strain DSM 1495 / CBS 144.50 / IMI 039719)</name>
    <name type="common">Thermochaetoides thermophila</name>
    <dbReference type="NCBI Taxonomy" id="759272"/>
    <lineage>
        <taxon>Eukaryota</taxon>
        <taxon>Fungi</taxon>
        <taxon>Dikarya</taxon>
        <taxon>Ascomycota</taxon>
        <taxon>Pezizomycotina</taxon>
        <taxon>Sordariomycetes</taxon>
        <taxon>Sordariomycetidae</taxon>
        <taxon>Sordariales</taxon>
        <taxon>Chaetomiaceae</taxon>
        <taxon>Thermochaetoides</taxon>
    </lineage>
</organism>
<accession>G0S7C7</accession>
<dbReference type="OrthoDB" id="2141239at2759"/>
<reference evidence="2 3" key="1">
    <citation type="journal article" date="2011" name="Cell">
        <title>Insight into structure and assembly of the nuclear pore complex by utilizing the genome of a eukaryotic thermophile.</title>
        <authorList>
            <person name="Amlacher S."/>
            <person name="Sarges P."/>
            <person name="Flemming D."/>
            <person name="van Noort V."/>
            <person name="Kunze R."/>
            <person name="Devos D.P."/>
            <person name="Arumugam M."/>
            <person name="Bork P."/>
            <person name="Hurt E."/>
        </authorList>
    </citation>
    <scope>NUCLEOTIDE SEQUENCE [LARGE SCALE GENOMIC DNA]</scope>
    <source>
        <strain evidence="3">DSM 1495 / CBS 144.50 / IMI 039719</strain>
    </source>
</reference>
<keyword evidence="1" id="KW-0732">Signal</keyword>
<dbReference type="eggNOG" id="ENOG502QUVP">
    <property type="taxonomic scope" value="Eukaryota"/>
</dbReference>
<dbReference type="HOGENOM" id="CLU_105978_0_0_1"/>
<keyword evidence="3" id="KW-1185">Reference proteome</keyword>
<proteinExistence type="predicted"/>
<dbReference type="RefSeq" id="XP_006694067.1">
    <property type="nucleotide sequence ID" value="XM_006694004.1"/>
</dbReference>
<protein>
    <submittedName>
        <fullName evidence="2">Uncharacterized protein</fullName>
    </submittedName>
</protein>
<evidence type="ECO:0000256" key="1">
    <source>
        <dbReference type="SAM" id="SignalP"/>
    </source>
</evidence>
<sequence length="166" mass="17071">MQTKAFVLVAIAGLAHARFGQEGAVQNLVQALSNFGPPGAAGTLAGRTPGVLLAGANACAKLELADEIVATLGDNPRVIEAAKALVAAEKNFNPFVQNIPTICNNPALPTTQALRGIVPKVDPAVVGADIQNANSQRSLTNPFNDNGLSVADISRAQGFSNFTDQV</sequence>
<dbReference type="GeneID" id="18257676"/>
<feature type="signal peptide" evidence="1">
    <location>
        <begin position="1"/>
        <end position="17"/>
    </location>
</feature>
<dbReference type="Proteomes" id="UP000008066">
    <property type="component" value="Unassembled WGS sequence"/>
</dbReference>
<evidence type="ECO:0000313" key="2">
    <source>
        <dbReference type="EMBL" id="EGS21771.1"/>
    </source>
</evidence>
<gene>
    <name evidence="2" type="ORF">CTHT_0036380</name>
</gene>